<dbReference type="Proteomes" id="UP001595999">
    <property type="component" value="Unassembled WGS sequence"/>
</dbReference>
<dbReference type="GO" id="GO:0003677">
    <property type="term" value="F:DNA binding"/>
    <property type="evidence" value="ECO:0007669"/>
    <property type="project" value="UniProtKB-KW"/>
</dbReference>
<feature type="domain" description="HTH Mu-type" evidence="1">
    <location>
        <begin position="3"/>
        <end position="72"/>
    </location>
</feature>
<sequence length="151" mass="16401">MKKLLSASEIGAMRLPGLPTSKQAVIARAAAEGWYYEEKKGIGGTRRVYEVPAQYLSAVEVAVPLSTELTPTGQIEAAQEEKVAGTIMPGGRSVDLETIKFVDAVLEEWLQKKGLRLKPERRAGILAVLCDYLAKGATEKDLQEMLKVLSA</sequence>
<name>A0ABV8ZX19_9NEIS</name>
<dbReference type="InterPro" id="IPR009061">
    <property type="entry name" value="DNA-bd_dom_put_sf"/>
</dbReference>
<keyword evidence="2" id="KW-0238">DNA-binding</keyword>
<dbReference type="PROSITE" id="PS51702">
    <property type="entry name" value="HTH_MU"/>
    <property type="match status" value="1"/>
</dbReference>
<dbReference type="RefSeq" id="WP_107732738.1">
    <property type="nucleotide sequence ID" value="NZ_JAJOHW010000089.1"/>
</dbReference>
<dbReference type="InterPro" id="IPR003314">
    <property type="entry name" value="Mu-type_HTH"/>
</dbReference>
<accession>A0ABV8ZX19</accession>
<organism evidence="2 3">
    <name type="scientific">Chromobacterium aquaticum</name>
    <dbReference type="NCBI Taxonomy" id="467180"/>
    <lineage>
        <taxon>Bacteria</taxon>
        <taxon>Pseudomonadati</taxon>
        <taxon>Pseudomonadota</taxon>
        <taxon>Betaproteobacteria</taxon>
        <taxon>Neisseriales</taxon>
        <taxon>Chromobacteriaceae</taxon>
        <taxon>Chromobacterium</taxon>
    </lineage>
</organism>
<dbReference type="Pfam" id="PF02316">
    <property type="entry name" value="HTH_Tnp_Mu_1"/>
    <property type="match status" value="1"/>
</dbReference>
<reference evidence="3" key="1">
    <citation type="journal article" date="2019" name="Int. J. Syst. Evol. Microbiol.">
        <title>The Global Catalogue of Microorganisms (GCM) 10K type strain sequencing project: providing services to taxonomists for standard genome sequencing and annotation.</title>
        <authorList>
            <consortium name="The Broad Institute Genomics Platform"/>
            <consortium name="The Broad Institute Genome Sequencing Center for Infectious Disease"/>
            <person name="Wu L."/>
            <person name="Ma J."/>
        </authorList>
    </citation>
    <scope>NUCLEOTIDE SEQUENCE [LARGE SCALE GENOMIC DNA]</scope>
    <source>
        <strain evidence="3">CGMCC 4.7608</strain>
    </source>
</reference>
<gene>
    <name evidence="2" type="ORF">ACFO0R_19690</name>
</gene>
<dbReference type="InterPro" id="IPR036388">
    <property type="entry name" value="WH-like_DNA-bd_sf"/>
</dbReference>
<evidence type="ECO:0000313" key="2">
    <source>
        <dbReference type="EMBL" id="MFC4491839.1"/>
    </source>
</evidence>
<dbReference type="SUPFAM" id="SSF46955">
    <property type="entry name" value="Putative DNA-binding domain"/>
    <property type="match status" value="1"/>
</dbReference>
<evidence type="ECO:0000259" key="1">
    <source>
        <dbReference type="PROSITE" id="PS51702"/>
    </source>
</evidence>
<proteinExistence type="predicted"/>
<evidence type="ECO:0000313" key="3">
    <source>
        <dbReference type="Proteomes" id="UP001595999"/>
    </source>
</evidence>
<dbReference type="Gene3D" id="1.10.10.10">
    <property type="entry name" value="Winged helix-like DNA-binding domain superfamily/Winged helix DNA-binding domain"/>
    <property type="match status" value="1"/>
</dbReference>
<protein>
    <submittedName>
        <fullName evidence="2">DNA-binding protein</fullName>
    </submittedName>
</protein>
<keyword evidence="3" id="KW-1185">Reference proteome</keyword>
<comment type="caution">
    <text evidence="2">The sequence shown here is derived from an EMBL/GenBank/DDBJ whole genome shotgun (WGS) entry which is preliminary data.</text>
</comment>
<dbReference type="EMBL" id="JBHSEK010000017">
    <property type="protein sequence ID" value="MFC4491839.1"/>
    <property type="molecule type" value="Genomic_DNA"/>
</dbReference>